<name>A0AAN8ZWY2_HALRR</name>
<evidence type="ECO:0000313" key="10">
    <source>
        <dbReference type="Proteomes" id="UP001381693"/>
    </source>
</evidence>
<comment type="subcellular location">
    <subcellularLocation>
        <location evidence="1">Membrane</location>
        <topology evidence="1">Multi-pass membrane protein</topology>
    </subcellularLocation>
</comment>
<gene>
    <name evidence="9" type="primary">ACER2</name>
    <name evidence="9" type="ORF">SK128_009803</name>
</gene>
<evidence type="ECO:0000256" key="1">
    <source>
        <dbReference type="ARBA" id="ARBA00004141"/>
    </source>
</evidence>
<accession>A0AAN8ZWY2</accession>
<evidence type="ECO:0000256" key="5">
    <source>
        <dbReference type="ARBA" id="ARBA00022989"/>
    </source>
</evidence>
<feature type="binding site" evidence="7">
    <location>
        <position position="29"/>
    </location>
    <ligand>
        <name>Ca(2+)</name>
        <dbReference type="ChEBI" id="CHEBI:29108"/>
    </ligand>
</feature>
<dbReference type="GO" id="GO:0016020">
    <property type="term" value="C:membrane"/>
    <property type="evidence" value="ECO:0007669"/>
    <property type="project" value="UniProtKB-SubCell"/>
</dbReference>
<keyword evidence="6" id="KW-0472">Membrane</keyword>
<dbReference type="GO" id="GO:0046514">
    <property type="term" value="P:ceramide catabolic process"/>
    <property type="evidence" value="ECO:0007669"/>
    <property type="project" value="TreeGrafter"/>
</dbReference>
<keyword evidence="5" id="KW-1133">Transmembrane helix</keyword>
<dbReference type="InterPro" id="IPR008901">
    <property type="entry name" value="ACER"/>
</dbReference>
<comment type="caution">
    <text evidence="9">The sequence shown here is derived from an EMBL/GenBank/DDBJ whole genome shotgun (WGS) entry which is preliminary data.</text>
</comment>
<dbReference type="GO" id="GO:0046872">
    <property type="term" value="F:metal ion binding"/>
    <property type="evidence" value="ECO:0007669"/>
    <property type="project" value="UniProtKB-KW"/>
</dbReference>
<dbReference type="EC" id="3.5.1.-" evidence="8"/>
<dbReference type="GO" id="GO:0016811">
    <property type="term" value="F:hydrolase activity, acting on carbon-nitrogen (but not peptide) bonds, in linear amides"/>
    <property type="evidence" value="ECO:0007669"/>
    <property type="project" value="InterPro"/>
</dbReference>
<evidence type="ECO:0000256" key="4">
    <source>
        <dbReference type="ARBA" id="ARBA00022801"/>
    </source>
</evidence>
<evidence type="ECO:0000256" key="2">
    <source>
        <dbReference type="ARBA" id="ARBA00009780"/>
    </source>
</evidence>
<protein>
    <recommendedName>
        <fullName evidence="8">Alkaline ceramidase</fullName>
        <ecNumber evidence="8">3.5.1.-</ecNumber>
    </recommendedName>
</protein>
<dbReference type="PANTHER" id="PTHR46139:SF3">
    <property type="entry name" value="ALKALINE CERAMIDASE"/>
    <property type="match status" value="1"/>
</dbReference>
<feature type="binding site" evidence="7">
    <location>
        <position position="31"/>
    </location>
    <ligand>
        <name>Ca(2+)</name>
        <dbReference type="ChEBI" id="CHEBI:29108"/>
    </ligand>
</feature>
<dbReference type="EMBL" id="JAXCGZ010013937">
    <property type="protein sequence ID" value="KAK7071781.1"/>
    <property type="molecule type" value="Genomic_DNA"/>
</dbReference>
<evidence type="ECO:0000256" key="8">
    <source>
        <dbReference type="RuleBase" id="RU364079"/>
    </source>
</evidence>
<proteinExistence type="inferred from homology"/>
<keyword evidence="8" id="KW-0443">Lipid metabolism</keyword>
<dbReference type="AlphaFoldDB" id="A0AAN8ZWY2"/>
<keyword evidence="10" id="KW-1185">Reference proteome</keyword>
<dbReference type="Pfam" id="PF05875">
    <property type="entry name" value="Ceramidase"/>
    <property type="match status" value="1"/>
</dbReference>
<comment type="similarity">
    <text evidence="2 8">Belongs to the alkaline ceramidase family.</text>
</comment>
<keyword evidence="3" id="KW-0812">Transmembrane</keyword>
<dbReference type="PANTHER" id="PTHR46139">
    <property type="entry name" value="ALKALINE CERAMIDASE"/>
    <property type="match status" value="1"/>
</dbReference>
<keyword evidence="7" id="KW-0106">Calcium</keyword>
<feature type="binding site" evidence="7">
    <location>
        <position position="26"/>
    </location>
    <ligand>
        <name>Ca(2+)</name>
        <dbReference type="ChEBI" id="CHEBI:29108"/>
    </ligand>
</feature>
<evidence type="ECO:0000256" key="6">
    <source>
        <dbReference type="ARBA" id="ARBA00023136"/>
    </source>
</evidence>
<organism evidence="9 10">
    <name type="scientific">Halocaridina rubra</name>
    <name type="common">Hawaiian red shrimp</name>
    <dbReference type="NCBI Taxonomy" id="373956"/>
    <lineage>
        <taxon>Eukaryota</taxon>
        <taxon>Metazoa</taxon>
        <taxon>Ecdysozoa</taxon>
        <taxon>Arthropoda</taxon>
        <taxon>Crustacea</taxon>
        <taxon>Multicrustacea</taxon>
        <taxon>Malacostraca</taxon>
        <taxon>Eumalacostraca</taxon>
        <taxon>Eucarida</taxon>
        <taxon>Decapoda</taxon>
        <taxon>Pleocyemata</taxon>
        <taxon>Caridea</taxon>
        <taxon>Atyoidea</taxon>
        <taxon>Atyidae</taxon>
        <taxon>Halocaridina</taxon>
    </lineage>
</organism>
<feature type="binding site" evidence="7">
    <location>
        <position position="27"/>
    </location>
    <ligand>
        <name>Ca(2+)</name>
        <dbReference type="ChEBI" id="CHEBI:29108"/>
    </ligand>
</feature>
<evidence type="ECO:0000313" key="9">
    <source>
        <dbReference type="EMBL" id="KAK7071781.1"/>
    </source>
</evidence>
<feature type="binding site" evidence="7">
    <location>
        <position position="40"/>
    </location>
    <ligand>
        <name>Ca(2+)</name>
        <dbReference type="ChEBI" id="CHEBI:29108"/>
    </ligand>
</feature>
<dbReference type="Proteomes" id="UP001381693">
    <property type="component" value="Unassembled WGS sequence"/>
</dbReference>
<reference evidence="9 10" key="1">
    <citation type="submission" date="2023-11" db="EMBL/GenBank/DDBJ databases">
        <title>Halocaridina rubra genome assembly.</title>
        <authorList>
            <person name="Smith C."/>
        </authorList>
    </citation>
    <scope>NUCLEOTIDE SEQUENCE [LARGE SCALE GENOMIC DNA]</scope>
    <source>
        <strain evidence="9">EP-1</strain>
        <tissue evidence="9">Whole</tissue>
    </source>
</reference>
<sequence>MEEGMMAASAGGLLLSWVGAGTSPVDWCEDNYTVTPHIAEFVNTVSNILFLIVPAACTRLWASYAKHVSRGIHVTPTHSKQP</sequence>
<keyword evidence="4 8" id="KW-0378">Hydrolase</keyword>
<evidence type="ECO:0000256" key="7">
    <source>
        <dbReference type="PIRSR" id="PIRSR608901-1"/>
    </source>
</evidence>
<keyword evidence="7" id="KW-0479">Metal-binding</keyword>
<comment type="function">
    <text evidence="8">Hydrolyzes the sphingolipid ceramide into sphingosine and free fatty acid.</text>
</comment>
<evidence type="ECO:0000256" key="3">
    <source>
        <dbReference type="ARBA" id="ARBA00022692"/>
    </source>
</evidence>